<dbReference type="Proteomes" id="UP000280955">
    <property type="component" value="Unassembled WGS sequence"/>
</dbReference>
<proteinExistence type="predicted"/>
<comment type="caution">
    <text evidence="1">The sequence shown here is derived from an EMBL/GenBank/DDBJ whole genome shotgun (WGS) entry which is preliminary data.</text>
</comment>
<reference evidence="1 2" key="1">
    <citation type="submission" date="2018-10" db="EMBL/GenBank/DDBJ databases">
        <title>Genomic Encyclopedia of Archaeal and Bacterial Type Strains, Phase II (KMG-II): from individual species to whole genera.</title>
        <authorList>
            <person name="Goeker M."/>
        </authorList>
    </citation>
    <scope>NUCLEOTIDE SEQUENCE [LARGE SCALE GENOMIC DNA]</scope>
    <source>
        <strain evidence="1 2">DSM 15149</strain>
    </source>
</reference>
<dbReference type="EMBL" id="RBLJ01000001">
    <property type="protein sequence ID" value="RKS66914.1"/>
    <property type="molecule type" value="Genomic_DNA"/>
</dbReference>
<name>A0ABX9STW4_9GAMM</name>
<evidence type="ECO:0000313" key="2">
    <source>
        <dbReference type="Proteomes" id="UP000280955"/>
    </source>
</evidence>
<gene>
    <name evidence="1" type="ORF">BDD30_1262</name>
</gene>
<dbReference type="RefSeq" id="WP_012777198.1">
    <property type="nucleotide sequence ID" value="NC_012962.1"/>
</dbReference>
<protein>
    <submittedName>
        <fullName evidence="1">Uncharacterized protein</fullName>
    </submittedName>
</protein>
<sequence length="153" mass="17260">MIEKIDNIDALTALNSLKPTYIMSVSNYLPPDTMKLNVMPYDLPYHSFFVDVETTQVPPYGSLQIPLAGPMSERVDTILFTTMPVPSKGIARQNVWLFQDRYSNDNAIMYCVGDVFNYNNKQKAHGDPTGGGQRHMILTPEKNNIIVTLYKAL</sequence>
<organism evidence="1 2">
    <name type="scientific">Photorhabdus asymbiotica</name>
    <dbReference type="NCBI Taxonomy" id="291112"/>
    <lineage>
        <taxon>Bacteria</taxon>
        <taxon>Pseudomonadati</taxon>
        <taxon>Pseudomonadota</taxon>
        <taxon>Gammaproteobacteria</taxon>
        <taxon>Enterobacterales</taxon>
        <taxon>Morganellaceae</taxon>
        <taxon>Photorhabdus</taxon>
    </lineage>
</organism>
<evidence type="ECO:0000313" key="1">
    <source>
        <dbReference type="EMBL" id="RKS66914.1"/>
    </source>
</evidence>
<accession>A0ABX9STW4</accession>
<keyword evidence="2" id="KW-1185">Reference proteome</keyword>